<proteinExistence type="predicted"/>
<organism evidence="1 2">
    <name type="scientific">Smallanthus sonchifolius</name>
    <dbReference type="NCBI Taxonomy" id="185202"/>
    <lineage>
        <taxon>Eukaryota</taxon>
        <taxon>Viridiplantae</taxon>
        <taxon>Streptophyta</taxon>
        <taxon>Embryophyta</taxon>
        <taxon>Tracheophyta</taxon>
        <taxon>Spermatophyta</taxon>
        <taxon>Magnoliopsida</taxon>
        <taxon>eudicotyledons</taxon>
        <taxon>Gunneridae</taxon>
        <taxon>Pentapetalae</taxon>
        <taxon>asterids</taxon>
        <taxon>campanulids</taxon>
        <taxon>Asterales</taxon>
        <taxon>Asteraceae</taxon>
        <taxon>Asteroideae</taxon>
        <taxon>Heliantheae alliance</taxon>
        <taxon>Millerieae</taxon>
        <taxon>Smallanthus</taxon>
    </lineage>
</organism>
<sequence length="157" mass="17677">MILVIPFGYLAAVYRQSDPYSFRQLPVTILPSPPTNLVSLSDALFQLFEAKTHDTCTCLATITEIEAGDNRSWYLCLQHGTVEIPNCRYRFSAIIADATCTAKAVFFDKVAASLVGTISLQPKFVHDNNFGPTYTFRKRHRLTDEAELPLKQKSKEE</sequence>
<keyword evidence="2" id="KW-1185">Reference proteome</keyword>
<accession>A0ACB9J9A9</accession>
<evidence type="ECO:0000313" key="2">
    <source>
        <dbReference type="Proteomes" id="UP001056120"/>
    </source>
</evidence>
<dbReference type="EMBL" id="CM042021">
    <property type="protein sequence ID" value="KAI3817043.1"/>
    <property type="molecule type" value="Genomic_DNA"/>
</dbReference>
<reference evidence="1 2" key="2">
    <citation type="journal article" date="2022" name="Mol. Ecol. Resour.">
        <title>The genomes of chicory, endive, great burdock and yacon provide insights into Asteraceae paleo-polyploidization history and plant inulin production.</title>
        <authorList>
            <person name="Fan W."/>
            <person name="Wang S."/>
            <person name="Wang H."/>
            <person name="Wang A."/>
            <person name="Jiang F."/>
            <person name="Liu H."/>
            <person name="Zhao H."/>
            <person name="Xu D."/>
            <person name="Zhang Y."/>
        </authorList>
    </citation>
    <scope>NUCLEOTIDE SEQUENCE [LARGE SCALE GENOMIC DNA]</scope>
    <source>
        <strain evidence="2">cv. Yunnan</strain>
        <tissue evidence="1">Leaves</tissue>
    </source>
</reference>
<comment type="caution">
    <text evidence="1">The sequence shown here is derived from an EMBL/GenBank/DDBJ whole genome shotgun (WGS) entry which is preliminary data.</text>
</comment>
<gene>
    <name evidence="1" type="ORF">L1987_10830</name>
</gene>
<evidence type="ECO:0000313" key="1">
    <source>
        <dbReference type="EMBL" id="KAI3817043.1"/>
    </source>
</evidence>
<reference evidence="2" key="1">
    <citation type="journal article" date="2022" name="Mol. Ecol. Resour.">
        <title>The genomes of chicory, endive, great burdock and yacon provide insights into Asteraceae palaeo-polyploidization history and plant inulin production.</title>
        <authorList>
            <person name="Fan W."/>
            <person name="Wang S."/>
            <person name="Wang H."/>
            <person name="Wang A."/>
            <person name="Jiang F."/>
            <person name="Liu H."/>
            <person name="Zhao H."/>
            <person name="Xu D."/>
            <person name="Zhang Y."/>
        </authorList>
    </citation>
    <scope>NUCLEOTIDE SEQUENCE [LARGE SCALE GENOMIC DNA]</scope>
    <source>
        <strain evidence="2">cv. Yunnan</strain>
    </source>
</reference>
<protein>
    <submittedName>
        <fullName evidence="1">Uncharacterized protein</fullName>
    </submittedName>
</protein>
<dbReference type="Proteomes" id="UP001056120">
    <property type="component" value="Linkage Group LG04"/>
</dbReference>
<name>A0ACB9J9A9_9ASTR</name>